<gene>
    <name evidence="1" type="ORF">Mettu_0202</name>
</gene>
<dbReference type="Pfam" id="PF14106">
    <property type="entry name" value="DUF4279"/>
    <property type="match status" value="1"/>
</dbReference>
<dbReference type="EMBL" id="JH109152">
    <property type="protein sequence ID" value="EGW21443.1"/>
    <property type="molecule type" value="Genomic_DNA"/>
</dbReference>
<organism evidence="1 2">
    <name type="scientific">Methylobacter tundripaludum (strain ATCC BAA-1195 / DSM 17260 / SV96)</name>
    <dbReference type="NCBI Taxonomy" id="697282"/>
    <lineage>
        <taxon>Bacteria</taxon>
        <taxon>Pseudomonadati</taxon>
        <taxon>Pseudomonadota</taxon>
        <taxon>Gammaproteobacteria</taxon>
        <taxon>Methylococcales</taxon>
        <taxon>Methylococcaceae</taxon>
        <taxon>Methylobacter</taxon>
    </lineage>
</organism>
<dbReference type="RefSeq" id="WP_006889425.1">
    <property type="nucleotide sequence ID" value="NZ_JH109152.1"/>
</dbReference>
<name>G3ITN3_METTV</name>
<evidence type="ECO:0008006" key="3">
    <source>
        <dbReference type="Google" id="ProtNLM"/>
    </source>
</evidence>
<dbReference type="HOGENOM" id="CLU_134602_0_0_6"/>
<evidence type="ECO:0000313" key="1">
    <source>
        <dbReference type="EMBL" id="EGW21443.1"/>
    </source>
</evidence>
<keyword evidence="2" id="KW-1185">Reference proteome</keyword>
<proteinExistence type="predicted"/>
<dbReference type="STRING" id="697282.Mettu_0202"/>
<accession>G3ITN3</accession>
<evidence type="ECO:0000313" key="2">
    <source>
        <dbReference type="Proteomes" id="UP000004664"/>
    </source>
</evidence>
<protein>
    <recommendedName>
        <fullName evidence="3">DUF4279 domain-containing protein</fullName>
    </recommendedName>
</protein>
<sequence>MDSFVRLKITLDSDSTLDIQELNKLLPDRVWSKGDIRPNTKIIEKSAGCIFFSGLEKEASLDQHLEALLLRTKPVATKIKKLSERNTVEVWCAIYTDSAPPLFFDSNIVDGIANLGANFDIDLYLLPERVE</sequence>
<dbReference type="AlphaFoldDB" id="G3ITN3"/>
<reference evidence="1 2" key="1">
    <citation type="submission" date="2011-06" db="EMBL/GenBank/DDBJ databases">
        <title>Genomic sequence of Methylobacter tundripaludum SV96.</title>
        <authorList>
            <consortium name="US DOE Joint Genome Institute"/>
            <person name="Lucas S."/>
            <person name="Han J."/>
            <person name="Lapidus A."/>
            <person name="Cheng J.-F."/>
            <person name="Goodwin L."/>
            <person name="Pitluck S."/>
            <person name="Held B."/>
            <person name="Detter J.C."/>
            <person name="Han C."/>
            <person name="Tapia R."/>
            <person name="Land M."/>
            <person name="Hauser L."/>
            <person name="Kyrpides N."/>
            <person name="Ivanova N."/>
            <person name="Ovchinnikova G."/>
            <person name="Pagani I."/>
            <person name="Klotz M.G."/>
            <person name="Dispirito A.A."/>
            <person name="Murrell J.C."/>
            <person name="Dunfield P."/>
            <person name="Kalyuzhnaya M.G."/>
            <person name="Svenning M."/>
            <person name="Trotsenko Y.A."/>
            <person name="Stein L.Y."/>
            <person name="Woyke T."/>
        </authorList>
    </citation>
    <scope>NUCLEOTIDE SEQUENCE [LARGE SCALE GENOMIC DNA]</scope>
    <source>
        <strain evidence="2">ATCC BAA-1195 / DSM 17260 / SV96</strain>
    </source>
</reference>
<dbReference type="Proteomes" id="UP000004664">
    <property type="component" value="Unassembled WGS sequence"/>
</dbReference>
<dbReference type="eggNOG" id="ENOG5030SC9">
    <property type="taxonomic scope" value="Bacteria"/>
</dbReference>
<dbReference type="OrthoDB" id="7066015at2"/>
<dbReference type="InterPro" id="IPR025459">
    <property type="entry name" value="DUF4279"/>
</dbReference>